<dbReference type="InterPro" id="IPR024414">
    <property type="entry name" value="Uncharacterised_PrgI"/>
</dbReference>
<dbReference type="STRING" id="1802202.A2730_00325"/>
<name>A0A1G2HMG6_9BACT</name>
<keyword evidence="2" id="KW-1133">Transmembrane helix</keyword>
<comment type="caution">
    <text evidence="3">The sequence shown here is derived from an EMBL/GenBank/DDBJ whole genome shotgun (WGS) entry which is preliminary data.</text>
</comment>
<accession>A0A1G2HMG6</accession>
<evidence type="ECO:0000313" key="4">
    <source>
        <dbReference type="Proteomes" id="UP000176855"/>
    </source>
</evidence>
<protein>
    <recommendedName>
        <fullName evidence="5">PrgI family protein</fullName>
    </recommendedName>
</protein>
<keyword evidence="2" id="KW-0812">Transmembrane</keyword>
<feature type="compositionally biased region" description="Basic and acidic residues" evidence="1">
    <location>
        <begin position="99"/>
        <end position="111"/>
    </location>
</feature>
<evidence type="ECO:0000313" key="3">
    <source>
        <dbReference type="EMBL" id="OGZ63724.1"/>
    </source>
</evidence>
<feature type="transmembrane region" description="Helical" evidence="2">
    <location>
        <begin position="50"/>
        <end position="83"/>
    </location>
</feature>
<evidence type="ECO:0000256" key="1">
    <source>
        <dbReference type="SAM" id="MobiDB-lite"/>
    </source>
</evidence>
<reference evidence="3 4" key="1">
    <citation type="journal article" date="2016" name="Nat. Commun.">
        <title>Thousands of microbial genomes shed light on interconnected biogeochemical processes in an aquifer system.</title>
        <authorList>
            <person name="Anantharaman K."/>
            <person name="Brown C.T."/>
            <person name="Hug L.A."/>
            <person name="Sharon I."/>
            <person name="Castelle C.J."/>
            <person name="Probst A.J."/>
            <person name="Thomas B.C."/>
            <person name="Singh A."/>
            <person name="Wilkins M.J."/>
            <person name="Karaoz U."/>
            <person name="Brodie E.L."/>
            <person name="Williams K.H."/>
            <person name="Hubbard S.S."/>
            <person name="Banfield J.F."/>
        </authorList>
    </citation>
    <scope>NUCLEOTIDE SEQUENCE [LARGE SCALE GENOMIC DNA]</scope>
</reference>
<dbReference type="Pfam" id="PF12666">
    <property type="entry name" value="PrgI"/>
    <property type="match status" value="1"/>
</dbReference>
<sequence>MSQYPIPQFIEEEGKIIFFLTFRQFFLLAGGGAVCLIIYFLAPYSLFLGAAALIMITVIVIAFVKVQNASIVTVVLNMLGFMVGKKNYTWSKRGTNARPETERKQEFKKPVEVPAPKLQPSKLRAAQKMIEVRK</sequence>
<evidence type="ECO:0008006" key="5">
    <source>
        <dbReference type="Google" id="ProtNLM"/>
    </source>
</evidence>
<evidence type="ECO:0000256" key="2">
    <source>
        <dbReference type="SAM" id="Phobius"/>
    </source>
</evidence>
<feature type="region of interest" description="Disordered" evidence="1">
    <location>
        <begin position="91"/>
        <end position="117"/>
    </location>
</feature>
<dbReference type="AlphaFoldDB" id="A0A1G2HMG6"/>
<feature type="transmembrane region" description="Helical" evidence="2">
    <location>
        <begin position="25"/>
        <end position="44"/>
    </location>
</feature>
<proteinExistence type="predicted"/>
<organism evidence="3 4">
    <name type="scientific">Candidatus Staskawiczbacteria bacterium RIFCSPHIGHO2_01_FULL_39_25</name>
    <dbReference type="NCBI Taxonomy" id="1802202"/>
    <lineage>
        <taxon>Bacteria</taxon>
        <taxon>Candidatus Staskawicziibacteriota</taxon>
    </lineage>
</organism>
<dbReference type="EMBL" id="MHOO01000011">
    <property type="protein sequence ID" value="OGZ63724.1"/>
    <property type="molecule type" value="Genomic_DNA"/>
</dbReference>
<dbReference type="Proteomes" id="UP000176855">
    <property type="component" value="Unassembled WGS sequence"/>
</dbReference>
<keyword evidence="2" id="KW-0472">Membrane</keyword>
<gene>
    <name evidence="3" type="ORF">A2730_00325</name>
</gene>